<dbReference type="OrthoDB" id="2826359at2"/>
<proteinExistence type="predicted"/>
<dbReference type="PANTHER" id="PTHR43674:SF2">
    <property type="entry name" value="BETA-UREIDOPROPIONASE"/>
    <property type="match status" value="1"/>
</dbReference>
<dbReference type="EMBL" id="SJPM01000006">
    <property type="protein sequence ID" value="TWT95656.1"/>
    <property type="molecule type" value="Genomic_DNA"/>
</dbReference>
<feature type="domain" description="CN hydrolase" evidence="2">
    <location>
        <begin position="1"/>
        <end position="253"/>
    </location>
</feature>
<dbReference type="PROSITE" id="PS50263">
    <property type="entry name" value="CN_HYDROLASE"/>
    <property type="match status" value="1"/>
</dbReference>
<dbReference type="SUPFAM" id="SSF56317">
    <property type="entry name" value="Carbon-nitrogen hydrolase"/>
    <property type="match status" value="1"/>
</dbReference>
<dbReference type="AlphaFoldDB" id="A0A5C6A878"/>
<dbReference type="InterPro" id="IPR003010">
    <property type="entry name" value="C-N_Hydrolase"/>
</dbReference>
<comment type="caution">
    <text evidence="3">The sequence shown here is derived from an EMBL/GenBank/DDBJ whole genome shotgun (WGS) entry which is preliminary data.</text>
</comment>
<name>A0A5C6A878_9BACT</name>
<dbReference type="InterPro" id="IPR050345">
    <property type="entry name" value="Aliph_Amidase/BUP"/>
</dbReference>
<evidence type="ECO:0000313" key="3">
    <source>
        <dbReference type="EMBL" id="TWT95656.1"/>
    </source>
</evidence>
<dbReference type="Gene3D" id="3.60.110.10">
    <property type="entry name" value="Carbon-nitrogen hydrolase"/>
    <property type="match status" value="1"/>
</dbReference>
<keyword evidence="4" id="KW-1185">Reference proteome</keyword>
<dbReference type="Pfam" id="PF00795">
    <property type="entry name" value="CN_hydrolase"/>
    <property type="match status" value="1"/>
</dbReference>
<dbReference type="InterPro" id="IPR036526">
    <property type="entry name" value="C-N_Hydrolase_sf"/>
</dbReference>
<gene>
    <name evidence="3" type="ORF">Pla100_32970</name>
</gene>
<evidence type="ECO:0000256" key="1">
    <source>
        <dbReference type="ARBA" id="ARBA00022801"/>
    </source>
</evidence>
<dbReference type="EC" id="3.5.1.77" evidence="3"/>
<accession>A0A5C6A878</accession>
<protein>
    <submittedName>
        <fullName evidence="3">N-carbamoyl-D-amino acid hydrolase</fullName>
        <ecNumber evidence="3">3.5.1.77</ecNumber>
    </submittedName>
</protein>
<reference evidence="3 4" key="1">
    <citation type="submission" date="2019-02" db="EMBL/GenBank/DDBJ databases">
        <title>Deep-cultivation of Planctomycetes and their phenomic and genomic characterization uncovers novel biology.</title>
        <authorList>
            <person name="Wiegand S."/>
            <person name="Jogler M."/>
            <person name="Boedeker C."/>
            <person name="Pinto D."/>
            <person name="Vollmers J."/>
            <person name="Rivas-Marin E."/>
            <person name="Kohn T."/>
            <person name="Peeters S.H."/>
            <person name="Heuer A."/>
            <person name="Rast P."/>
            <person name="Oberbeckmann S."/>
            <person name="Bunk B."/>
            <person name="Jeske O."/>
            <person name="Meyerdierks A."/>
            <person name="Storesund J.E."/>
            <person name="Kallscheuer N."/>
            <person name="Luecker S."/>
            <person name="Lage O.M."/>
            <person name="Pohl T."/>
            <person name="Merkel B.J."/>
            <person name="Hornburger P."/>
            <person name="Mueller R.-W."/>
            <person name="Bruemmer F."/>
            <person name="Labrenz M."/>
            <person name="Spormann A.M."/>
            <person name="Op Den Camp H."/>
            <person name="Overmann J."/>
            <person name="Amann R."/>
            <person name="Jetten M.S.M."/>
            <person name="Mascher T."/>
            <person name="Medema M.H."/>
            <person name="Devos D.P."/>
            <person name="Kaster A.-K."/>
            <person name="Ovreas L."/>
            <person name="Rohde M."/>
            <person name="Galperin M.Y."/>
            <person name="Jogler C."/>
        </authorList>
    </citation>
    <scope>NUCLEOTIDE SEQUENCE [LARGE SCALE GENOMIC DNA]</scope>
    <source>
        <strain evidence="3 4">Pla100</strain>
    </source>
</reference>
<sequence>MLLACVQTDIQIADVSANVKTVVKTIESLGQRNVDLAVFPECMLTGYAFDNRADALEASLQEDSPEIQMIAEAACRSNLAVTIGLLLREENRLFNAALLIDGNRCFEGRSAPTVVGRYHKVHLPYLGVDRFVDRGEIPYQAWPLTCRDGQIARIGMGICYDSSFPEPMRALGLAGADVIALGTNWPVAASRTAEIVPPARSMENHLFFVAANRVGSEHGFEFCGLSSICGPDGVELARAIGNETTVLFADVDLAQARNKRIERTPGKHVIDRFADRRPEFYATIVDPIAAPAITPQEND</sequence>
<dbReference type="PANTHER" id="PTHR43674">
    <property type="entry name" value="NITRILASE C965.09-RELATED"/>
    <property type="match status" value="1"/>
</dbReference>
<keyword evidence="1 3" id="KW-0378">Hydrolase</keyword>
<dbReference type="CDD" id="cd07197">
    <property type="entry name" value="nitrilase"/>
    <property type="match status" value="1"/>
</dbReference>
<evidence type="ECO:0000313" key="4">
    <source>
        <dbReference type="Proteomes" id="UP000316213"/>
    </source>
</evidence>
<dbReference type="Proteomes" id="UP000316213">
    <property type="component" value="Unassembled WGS sequence"/>
</dbReference>
<evidence type="ECO:0000259" key="2">
    <source>
        <dbReference type="PROSITE" id="PS50263"/>
    </source>
</evidence>
<dbReference type="GO" id="GO:0047417">
    <property type="term" value="F:N-carbamoyl-D-amino acid hydrolase activity"/>
    <property type="evidence" value="ECO:0007669"/>
    <property type="project" value="UniProtKB-EC"/>
</dbReference>
<organism evidence="3 4">
    <name type="scientific">Neorhodopirellula pilleata</name>
    <dbReference type="NCBI Taxonomy" id="2714738"/>
    <lineage>
        <taxon>Bacteria</taxon>
        <taxon>Pseudomonadati</taxon>
        <taxon>Planctomycetota</taxon>
        <taxon>Planctomycetia</taxon>
        <taxon>Pirellulales</taxon>
        <taxon>Pirellulaceae</taxon>
        <taxon>Neorhodopirellula</taxon>
    </lineage>
</organism>